<evidence type="ECO:0000256" key="4">
    <source>
        <dbReference type="ARBA" id="ARBA00022723"/>
    </source>
</evidence>
<dbReference type="PRINTS" id="PR00714">
    <property type="entry name" value="MAN6PISMRASE"/>
</dbReference>
<dbReference type="InterPro" id="IPR011051">
    <property type="entry name" value="RmlC_Cupin_sf"/>
</dbReference>
<dbReference type="GO" id="GO:0005829">
    <property type="term" value="C:cytosol"/>
    <property type="evidence" value="ECO:0007669"/>
    <property type="project" value="TreeGrafter"/>
</dbReference>
<comment type="catalytic activity">
    <reaction evidence="1">
        <text>D-mannose 6-phosphate = D-fructose 6-phosphate</text>
        <dbReference type="Rhea" id="RHEA:12356"/>
        <dbReference type="ChEBI" id="CHEBI:58735"/>
        <dbReference type="ChEBI" id="CHEBI:61527"/>
        <dbReference type="EC" id="5.3.1.8"/>
    </reaction>
</comment>
<dbReference type="EMBL" id="CP129674">
    <property type="protein sequence ID" value="XDS45138.1"/>
    <property type="molecule type" value="Genomic_DNA"/>
</dbReference>
<evidence type="ECO:0000256" key="1">
    <source>
        <dbReference type="ARBA" id="ARBA00000757"/>
    </source>
</evidence>
<dbReference type="RefSeq" id="WP_369344675.1">
    <property type="nucleotide sequence ID" value="NZ_CP129674.1"/>
</dbReference>
<feature type="binding site" evidence="8">
    <location>
        <position position="295"/>
    </location>
    <ligand>
        <name>Zn(2+)</name>
        <dbReference type="ChEBI" id="CHEBI:29105"/>
    </ligand>
</feature>
<dbReference type="PIRSF" id="PIRSF001480">
    <property type="entry name" value="Mannose-6-phosphate_isomerase"/>
    <property type="match status" value="1"/>
</dbReference>
<dbReference type="GO" id="GO:0009298">
    <property type="term" value="P:GDP-mannose biosynthetic process"/>
    <property type="evidence" value="ECO:0007669"/>
    <property type="project" value="InterPro"/>
</dbReference>
<dbReference type="KEGG" id="baqk:QN215_03175"/>
<feature type="domain" description="Phosphomannose isomerase type I catalytic" evidence="9">
    <location>
        <begin position="3"/>
        <end position="153"/>
    </location>
</feature>
<comment type="cofactor">
    <cofactor evidence="8">
        <name>Zn(2+)</name>
        <dbReference type="ChEBI" id="CHEBI:29105"/>
    </cofactor>
    <text evidence="8">Binds 1 zinc ion per subunit.</text>
</comment>
<dbReference type="GO" id="GO:0005975">
    <property type="term" value="P:carbohydrate metabolic process"/>
    <property type="evidence" value="ECO:0007669"/>
    <property type="project" value="InterPro"/>
</dbReference>
<evidence type="ECO:0000256" key="8">
    <source>
        <dbReference type="PIRSR" id="PIRSR001480-2"/>
    </source>
</evidence>
<evidence type="ECO:0000256" key="3">
    <source>
        <dbReference type="ARBA" id="ARBA00011956"/>
    </source>
</evidence>
<dbReference type="EC" id="5.3.1.8" evidence="3"/>
<dbReference type="NCBIfam" id="TIGR00218">
    <property type="entry name" value="manA"/>
    <property type="match status" value="1"/>
</dbReference>
<keyword evidence="5 8" id="KW-0862">Zinc</keyword>
<dbReference type="PANTHER" id="PTHR10309">
    <property type="entry name" value="MANNOSE-6-PHOSPHATE ISOMERASE"/>
    <property type="match status" value="1"/>
</dbReference>
<sequence>MPLYRIEAVPKHYAWGSRTRLQTMFHLHSGGQRDERLAEMWFSGHPQSPSPLALPTGEKHDLLSEIHADPVAMVGEQASQEFGPVMPYLFKIIAAEIPLSLQVHPVDFEARAGFNRENDLGIALDASERSFKDSLAKNEMLVALEPFSASVGFAALNEQLRLLRAVDHPVARSMVHALTARTFHVGQPPQEYAASDVMMPMSSIAWPDSRRRIFRAFHVAITAPPVKAGSLEVALRQALDGLPELGKTRAEAALHNAIEAAQAFETDASVLCLLMMNPVELAEGESVYIPAGLPHAYIHGTAAEIMTNSDNVLRAGMTVKHKDIANLLHSLNCQPATPIDPSSSAFAALAIQDLITYRPKISEYMLAYGRVDSASGAWPITGRLIQRYGELMQKYGPQRLQLPSSGPRVLLCTEGSLLCTTDRQRVKLTQGEAVFIPAEDGHVDIGVDTSETVNTAGAGAAGSSAEVSVASHGSYLFASTPF</sequence>
<feature type="active site" evidence="7">
    <location>
        <position position="314"/>
    </location>
</feature>
<dbReference type="AlphaFoldDB" id="A0AB39U807"/>
<evidence type="ECO:0000259" key="9">
    <source>
        <dbReference type="Pfam" id="PF20511"/>
    </source>
</evidence>
<evidence type="ECO:0000256" key="6">
    <source>
        <dbReference type="ARBA" id="ARBA00023235"/>
    </source>
</evidence>
<feature type="binding site" evidence="8">
    <location>
        <position position="139"/>
    </location>
    <ligand>
        <name>Zn(2+)</name>
        <dbReference type="ChEBI" id="CHEBI:29105"/>
    </ligand>
</feature>
<evidence type="ECO:0000256" key="5">
    <source>
        <dbReference type="ARBA" id="ARBA00022833"/>
    </source>
</evidence>
<protein>
    <recommendedName>
        <fullName evidence="3">mannose-6-phosphate isomerase</fullName>
        <ecNumber evidence="3">5.3.1.8</ecNumber>
    </recommendedName>
</protein>
<dbReference type="PANTHER" id="PTHR10309:SF0">
    <property type="entry name" value="MANNOSE-6-PHOSPHATE ISOMERASE"/>
    <property type="match status" value="1"/>
</dbReference>
<dbReference type="Gene3D" id="2.60.120.10">
    <property type="entry name" value="Jelly Rolls"/>
    <property type="match status" value="2"/>
</dbReference>
<reference evidence="10" key="1">
    <citation type="submission" date="2023-07" db="EMBL/GenBank/DDBJ databases">
        <title>Bifidobacterium aquikefiriaerophilum sp. nov. and Bifidobacterium eccum sp. nov., isolated from water kefir.</title>
        <authorList>
            <person name="Breselge S."/>
            <person name="Bellassi P."/>
            <person name="Barcenilla C."/>
            <person name="Alvarez-Ordonez A."/>
            <person name="Morelli L."/>
            <person name="Cotter P.D."/>
        </authorList>
    </citation>
    <scope>NUCLEOTIDE SEQUENCE</scope>
    <source>
        <strain evidence="10">WK041_4_12</strain>
    </source>
</reference>
<evidence type="ECO:0000256" key="7">
    <source>
        <dbReference type="PIRSR" id="PIRSR001480-1"/>
    </source>
</evidence>
<evidence type="ECO:0000313" key="10">
    <source>
        <dbReference type="EMBL" id="XDS45138.1"/>
    </source>
</evidence>
<evidence type="ECO:0000256" key="2">
    <source>
        <dbReference type="ARBA" id="ARBA00010772"/>
    </source>
</evidence>
<feature type="binding site" evidence="8">
    <location>
        <position position="102"/>
    </location>
    <ligand>
        <name>Zn(2+)</name>
        <dbReference type="ChEBI" id="CHEBI:29105"/>
    </ligand>
</feature>
<dbReference type="InterPro" id="IPR046457">
    <property type="entry name" value="PMI_typeI_cat"/>
</dbReference>
<feature type="binding site" evidence="8">
    <location>
        <position position="104"/>
    </location>
    <ligand>
        <name>Zn(2+)</name>
        <dbReference type="ChEBI" id="CHEBI:29105"/>
    </ligand>
</feature>
<dbReference type="GO" id="GO:0008270">
    <property type="term" value="F:zinc ion binding"/>
    <property type="evidence" value="ECO:0007669"/>
    <property type="project" value="InterPro"/>
</dbReference>
<name>A0AB39U807_9BIFI</name>
<dbReference type="Pfam" id="PF20511">
    <property type="entry name" value="PMI_typeI_cat"/>
    <property type="match status" value="1"/>
</dbReference>
<organism evidence="10">
    <name type="scientific">Bifidobacterium aquikefiricola</name>
    <dbReference type="NCBI Taxonomy" id="3059038"/>
    <lineage>
        <taxon>Bacteria</taxon>
        <taxon>Bacillati</taxon>
        <taxon>Actinomycetota</taxon>
        <taxon>Actinomycetes</taxon>
        <taxon>Bifidobacteriales</taxon>
        <taxon>Bifidobacteriaceae</taxon>
        <taxon>Bifidobacterium</taxon>
    </lineage>
</organism>
<keyword evidence="4 8" id="KW-0479">Metal-binding</keyword>
<dbReference type="SUPFAM" id="SSF51182">
    <property type="entry name" value="RmlC-like cupins"/>
    <property type="match status" value="1"/>
</dbReference>
<keyword evidence="6 10" id="KW-0413">Isomerase</keyword>
<dbReference type="InterPro" id="IPR016305">
    <property type="entry name" value="Mannose-6-P_Isomerase"/>
</dbReference>
<gene>
    <name evidence="10" type="primary">manA</name>
    <name evidence="10" type="ORF">QN215_03175</name>
</gene>
<dbReference type="CDD" id="cd07011">
    <property type="entry name" value="cupin_PMI_type_I_N"/>
    <property type="match status" value="1"/>
</dbReference>
<dbReference type="Gene3D" id="1.10.441.10">
    <property type="entry name" value="Phosphomannose Isomerase, domain 2"/>
    <property type="match status" value="1"/>
</dbReference>
<accession>A0AB39U807</accession>
<comment type="similarity">
    <text evidence="2">Belongs to the mannose-6-phosphate isomerase type 1 family.</text>
</comment>
<proteinExistence type="inferred from homology"/>
<dbReference type="InterPro" id="IPR001250">
    <property type="entry name" value="Man6P_Isoase-1"/>
</dbReference>
<dbReference type="InterPro" id="IPR014710">
    <property type="entry name" value="RmlC-like_jellyroll"/>
</dbReference>
<dbReference type="GO" id="GO:0004476">
    <property type="term" value="F:mannose-6-phosphate isomerase activity"/>
    <property type="evidence" value="ECO:0007669"/>
    <property type="project" value="UniProtKB-EC"/>
</dbReference>